<evidence type="ECO:0000256" key="3">
    <source>
        <dbReference type="PROSITE-ProRule" id="PRU00339"/>
    </source>
</evidence>
<evidence type="ECO:0000256" key="1">
    <source>
        <dbReference type="ARBA" id="ARBA00022737"/>
    </source>
</evidence>
<evidence type="ECO:0000313" key="4">
    <source>
        <dbReference type="EMBL" id="CAF1314771.1"/>
    </source>
</evidence>
<dbReference type="OrthoDB" id="19588at2759"/>
<dbReference type="EMBL" id="CAJOBC010089301">
    <property type="protein sequence ID" value="CAF4379099.1"/>
    <property type="molecule type" value="Genomic_DNA"/>
</dbReference>
<evidence type="ECO:0008006" key="9">
    <source>
        <dbReference type="Google" id="ProtNLM"/>
    </source>
</evidence>
<keyword evidence="8" id="KW-1185">Reference proteome</keyword>
<dbReference type="Pfam" id="PF13424">
    <property type="entry name" value="TPR_12"/>
    <property type="match status" value="1"/>
</dbReference>
<dbReference type="Proteomes" id="UP000677228">
    <property type="component" value="Unassembled WGS sequence"/>
</dbReference>
<organism evidence="5 8">
    <name type="scientific">Didymodactylos carnosus</name>
    <dbReference type="NCBI Taxonomy" id="1234261"/>
    <lineage>
        <taxon>Eukaryota</taxon>
        <taxon>Metazoa</taxon>
        <taxon>Spiralia</taxon>
        <taxon>Gnathifera</taxon>
        <taxon>Rotifera</taxon>
        <taxon>Eurotatoria</taxon>
        <taxon>Bdelloidea</taxon>
        <taxon>Philodinida</taxon>
        <taxon>Philodinidae</taxon>
        <taxon>Didymodactylos</taxon>
    </lineage>
</organism>
<proteinExistence type="predicted"/>
<dbReference type="SMART" id="SM00028">
    <property type="entry name" value="TPR"/>
    <property type="match status" value="6"/>
</dbReference>
<dbReference type="EMBL" id="CAJNOQ010023746">
    <property type="protein sequence ID" value="CAF1519468.1"/>
    <property type="molecule type" value="Genomic_DNA"/>
</dbReference>
<dbReference type="Proteomes" id="UP000681722">
    <property type="component" value="Unassembled WGS sequence"/>
</dbReference>
<name>A0A815UHA3_9BILA</name>
<evidence type="ECO:0000313" key="5">
    <source>
        <dbReference type="EMBL" id="CAF1519468.1"/>
    </source>
</evidence>
<dbReference type="InterPro" id="IPR019734">
    <property type="entry name" value="TPR_rpt"/>
</dbReference>
<feature type="non-terminal residue" evidence="5">
    <location>
        <position position="1"/>
    </location>
</feature>
<dbReference type="SUPFAM" id="SSF48452">
    <property type="entry name" value="TPR-like"/>
    <property type="match status" value="2"/>
</dbReference>
<dbReference type="PANTHER" id="PTHR45641:SF19">
    <property type="entry name" value="NEPHROCYSTIN-3"/>
    <property type="match status" value="1"/>
</dbReference>
<reference evidence="5" key="1">
    <citation type="submission" date="2021-02" db="EMBL/GenBank/DDBJ databases">
        <authorList>
            <person name="Nowell W R."/>
        </authorList>
    </citation>
    <scope>NUCLEOTIDE SEQUENCE</scope>
</reference>
<dbReference type="Proteomes" id="UP000682733">
    <property type="component" value="Unassembled WGS sequence"/>
</dbReference>
<dbReference type="EMBL" id="CAJOBA010041939">
    <property type="protein sequence ID" value="CAF4123573.1"/>
    <property type="molecule type" value="Genomic_DNA"/>
</dbReference>
<dbReference type="Proteomes" id="UP000663829">
    <property type="component" value="Unassembled WGS sequence"/>
</dbReference>
<dbReference type="Gene3D" id="1.25.40.10">
    <property type="entry name" value="Tetratricopeptide repeat domain"/>
    <property type="match status" value="3"/>
</dbReference>
<evidence type="ECO:0000313" key="8">
    <source>
        <dbReference type="Proteomes" id="UP000663829"/>
    </source>
</evidence>
<dbReference type="InterPro" id="IPR011990">
    <property type="entry name" value="TPR-like_helical_dom_sf"/>
</dbReference>
<gene>
    <name evidence="5" type="ORF">GPM918_LOCUS37488</name>
    <name evidence="4" type="ORF">OVA965_LOCUS29155</name>
    <name evidence="7" type="ORF">SRO942_LOCUS38257</name>
    <name evidence="6" type="ORF">TMI583_LOCUS29924</name>
</gene>
<evidence type="ECO:0000313" key="7">
    <source>
        <dbReference type="EMBL" id="CAF4379099.1"/>
    </source>
</evidence>
<keyword evidence="2 3" id="KW-0802">TPR repeat</keyword>
<evidence type="ECO:0000256" key="2">
    <source>
        <dbReference type="ARBA" id="ARBA00022803"/>
    </source>
</evidence>
<dbReference type="AlphaFoldDB" id="A0A815UHA3"/>
<protein>
    <recommendedName>
        <fullName evidence="9">Kinesin light chain</fullName>
    </recommendedName>
</protein>
<comment type="caution">
    <text evidence="5">The sequence shown here is derived from an EMBL/GenBank/DDBJ whole genome shotgun (WGS) entry which is preliminary data.</text>
</comment>
<accession>A0A815UHA3</accession>
<dbReference type="PROSITE" id="PS50005">
    <property type="entry name" value="TPR"/>
    <property type="match status" value="2"/>
</dbReference>
<evidence type="ECO:0000313" key="6">
    <source>
        <dbReference type="EMBL" id="CAF4123573.1"/>
    </source>
</evidence>
<sequence length="462" mass="53219">DSVSAAFKIDSSEFDFELNLWKVKMRTTDDGSKDVREYLEFQKKKMEEISPIIFFGNLLCQELGQVEKAEKYFNMLLKTLPKDHEEIDSVYTGIGNVMQEKGELNLALDNYQLGYEIRQKRFAPDHLRIASSLNTIGNIYRRKGNYNKAISYLEKSLDIFAKRYSDGHLRKAYCLTNIGLAFQAKKDNNAALKYLIRACEMYKEVLPSQHPDIALSFGELAGLYEDQEDYANALKYYHLQYEMDEKCLPSDHPDLSKHFGDLADAYKKKGDIEQCSEFCRTQLVKQKNLFGDNHPRVARTLMRMGDLTEACNTSMRYYEQALNILENCNHPNQSNVIECLEKISGLCHVCSLFDEAIVYRLAALEIQQKLLSSDHTKIAHSFLWVGYIYFEQKNYSDALINLDKSLHIYQSNYSSEHDTIKEVKKLIDEVNQALNPLAVQDEEPLPPTTTQILTTDSELDVT</sequence>
<feature type="repeat" description="TPR" evidence="3">
    <location>
        <begin position="379"/>
        <end position="412"/>
    </location>
</feature>
<keyword evidence="1" id="KW-0677">Repeat</keyword>
<dbReference type="PANTHER" id="PTHR45641">
    <property type="entry name" value="TETRATRICOPEPTIDE REPEAT PROTEIN (AFU_ORTHOLOGUE AFUA_6G03870)"/>
    <property type="match status" value="1"/>
</dbReference>
<feature type="repeat" description="TPR" evidence="3">
    <location>
        <begin position="130"/>
        <end position="163"/>
    </location>
</feature>
<dbReference type="EMBL" id="CAJNOK010020344">
    <property type="protein sequence ID" value="CAF1314771.1"/>
    <property type="molecule type" value="Genomic_DNA"/>
</dbReference>